<keyword evidence="1" id="KW-0479">Metal-binding</keyword>
<dbReference type="Pfam" id="PF00903">
    <property type="entry name" value="Glyoxalase"/>
    <property type="match status" value="1"/>
</dbReference>
<evidence type="ECO:0000313" key="3">
    <source>
        <dbReference type="EMBL" id="MFC4469446.1"/>
    </source>
</evidence>
<reference evidence="4" key="1">
    <citation type="journal article" date="2019" name="Int. J. Syst. Evol. Microbiol.">
        <title>The Global Catalogue of Microorganisms (GCM) 10K type strain sequencing project: providing services to taxonomists for standard genome sequencing and annotation.</title>
        <authorList>
            <consortium name="The Broad Institute Genomics Platform"/>
            <consortium name="The Broad Institute Genome Sequencing Center for Infectious Disease"/>
            <person name="Wu L."/>
            <person name="Ma J."/>
        </authorList>
    </citation>
    <scope>NUCLEOTIDE SEQUENCE [LARGE SCALE GENOMIC DNA]</scope>
    <source>
        <strain evidence="4">DT43</strain>
    </source>
</reference>
<dbReference type="InterPro" id="IPR004360">
    <property type="entry name" value="Glyas_Fos-R_dOase_dom"/>
</dbReference>
<keyword evidence="4" id="KW-1185">Reference proteome</keyword>
<dbReference type="EMBL" id="JBHSFG010000063">
    <property type="protein sequence ID" value="MFC4469446.1"/>
    <property type="molecule type" value="Genomic_DNA"/>
</dbReference>
<protein>
    <submittedName>
        <fullName evidence="3">VOC family protein</fullName>
    </submittedName>
</protein>
<feature type="domain" description="VOC" evidence="2">
    <location>
        <begin position="18"/>
        <end position="155"/>
    </location>
</feature>
<accession>A0ABV8YYW0</accession>
<evidence type="ECO:0000256" key="1">
    <source>
        <dbReference type="ARBA" id="ARBA00022723"/>
    </source>
</evidence>
<dbReference type="PROSITE" id="PS51819">
    <property type="entry name" value="VOC"/>
    <property type="match status" value="1"/>
</dbReference>
<dbReference type="PANTHER" id="PTHR43048:SF5">
    <property type="entry name" value="BLR5325 PROTEIN"/>
    <property type="match status" value="1"/>
</dbReference>
<proteinExistence type="predicted"/>
<evidence type="ECO:0000313" key="4">
    <source>
        <dbReference type="Proteomes" id="UP001596012"/>
    </source>
</evidence>
<gene>
    <name evidence="3" type="ORF">ACFPH6_33890</name>
</gene>
<name>A0ABV8YYW0_9ACTN</name>
<dbReference type="Gene3D" id="3.10.180.10">
    <property type="entry name" value="2,3-Dihydroxybiphenyl 1,2-Dioxygenase, domain 1"/>
    <property type="match status" value="1"/>
</dbReference>
<dbReference type="SUPFAM" id="SSF54593">
    <property type="entry name" value="Glyoxalase/Bleomycin resistance protein/Dihydroxybiphenyl dioxygenase"/>
    <property type="match status" value="1"/>
</dbReference>
<dbReference type="PANTHER" id="PTHR43048">
    <property type="entry name" value="METHYLMALONYL-COA EPIMERASE"/>
    <property type="match status" value="1"/>
</dbReference>
<dbReference type="InterPro" id="IPR051785">
    <property type="entry name" value="MMCE/EMCE_epimerase"/>
</dbReference>
<dbReference type="RefSeq" id="WP_386348479.1">
    <property type="nucleotide sequence ID" value="NZ_JBHSFG010000063.1"/>
</dbReference>
<evidence type="ECO:0000259" key="2">
    <source>
        <dbReference type="PROSITE" id="PS51819"/>
    </source>
</evidence>
<comment type="caution">
    <text evidence="3">The sequence shown here is derived from an EMBL/GenBank/DDBJ whole genome shotgun (WGS) entry which is preliminary data.</text>
</comment>
<dbReference type="Proteomes" id="UP001596012">
    <property type="component" value="Unassembled WGS sequence"/>
</dbReference>
<sequence length="167" mass="17764">MSDDRTTPAHQPATRMTEPFEVGVVVRDLELMEHFYREVLGCPAVHRSHIPESIGAPAGLGGELSVVWLQVPSGGRIKLILPQTPPPPVQSAAPLTAARGLAYLTFHLDDLDPMVAALTAAGARPLSDPVVVPARARRISFWADPEGNAVELVDGRGADPGPDRTEA</sequence>
<dbReference type="CDD" id="cd06587">
    <property type="entry name" value="VOC"/>
    <property type="match status" value="1"/>
</dbReference>
<organism evidence="3 4">
    <name type="scientific">Streptomyces xiangluensis</name>
    <dbReference type="NCBI Taxonomy" id="2665720"/>
    <lineage>
        <taxon>Bacteria</taxon>
        <taxon>Bacillati</taxon>
        <taxon>Actinomycetota</taxon>
        <taxon>Actinomycetes</taxon>
        <taxon>Kitasatosporales</taxon>
        <taxon>Streptomycetaceae</taxon>
        <taxon>Streptomyces</taxon>
    </lineage>
</organism>
<dbReference type="InterPro" id="IPR029068">
    <property type="entry name" value="Glyas_Bleomycin-R_OHBP_Dase"/>
</dbReference>
<dbReference type="InterPro" id="IPR037523">
    <property type="entry name" value="VOC_core"/>
</dbReference>